<dbReference type="PANTHER" id="PTHR34856">
    <property type="entry name" value="PROTEIN NRFD"/>
    <property type="match status" value="1"/>
</dbReference>
<reference evidence="8" key="1">
    <citation type="journal article" date="2021" name="bioRxiv">
        <title>Unraveling nitrogen, sulfur and carbon metabolic pathways and microbial community transcriptional responses to substrate deprivation and toxicity stresses in a bioreactor mimicking anoxic brackish coastal sediment conditions.</title>
        <authorList>
            <person name="Martins P.D."/>
            <person name="Echeveste M.J."/>
            <person name="Arshad A."/>
            <person name="Kurth J."/>
            <person name="Ouboter H."/>
            <person name="Jetten M.S.M."/>
            <person name="Welte C.U."/>
        </authorList>
    </citation>
    <scope>NUCLEOTIDE SEQUENCE</scope>
    <source>
        <strain evidence="8">MAG_39</strain>
    </source>
</reference>
<evidence type="ECO:0000256" key="3">
    <source>
        <dbReference type="ARBA" id="ARBA00022475"/>
    </source>
</evidence>
<feature type="transmembrane region" description="Helical" evidence="7">
    <location>
        <begin position="324"/>
        <end position="344"/>
    </location>
</feature>
<keyword evidence="4 7" id="KW-0812">Transmembrane</keyword>
<gene>
    <name evidence="8" type="primary">nrfD</name>
    <name evidence="8" type="ORF">K8I29_10550</name>
</gene>
<evidence type="ECO:0000256" key="2">
    <source>
        <dbReference type="ARBA" id="ARBA00008929"/>
    </source>
</evidence>
<sequence length="422" mass="47231">MEKSYKNIMMILGAVAIIGVLAWGYQLYRGLIVTNMRNPFSWGLYVAMWAFFVGTAAGGLVVSSAIYLFNAKQLKPIAKVASLTAFIFSMGAMLILLPDIGRPDRLYNMILHPNFNSMLPWDFIVLSAYSLVSAVYSYVLMRTDIMEKGVKLPFIGLVLKKDVSGEQLAKIREQSEKYAKCLAPVALPLAILIHTVTAWVLATQLSRPWWYGGVLAPTFIAAALATGPAIVILASMVAFGYKERLKDTYALLAKVSAIASIIMLFIYYNDFMVRYWWRTGKEFEALKMVFTHYPLLHITEVVFILLAVYIFFKYPREKKGLIQGSLSVIVGVFAHRFLLIPPAYNLIPLRVPVITHRETVEWAYPIAVGQVKGSLINPEPVFSSFWKYTPSMAEIAITAGVLAIIGLVFMCLINLLPVREAE</sequence>
<dbReference type="Proteomes" id="UP000705867">
    <property type="component" value="Unassembled WGS sequence"/>
</dbReference>
<feature type="transmembrane region" description="Helical" evidence="7">
    <location>
        <begin position="395"/>
        <end position="416"/>
    </location>
</feature>
<evidence type="ECO:0000256" key="7">
    <source>
        <dbReference type="SAM" id="Phobius"/>
    </source>
</evidence>
<feature type="transmembrane region" description="Helical" evidence="7">
    <location>
        <begin position="7"/>
        <end position="26"/>
    </location>
</feature>
<dbReference type="EMBL" id="JAIOIV010000082">
    <property type="protein sequence ID" value="MBZ0156630.1"/>
    <property type="molecule type" value="Genomic_DNA"/>
</dbReference>
<feature type="transmembrane region" description="Helical" evidence="7">
    <location>
        <begin position="80"/>
        <end position="98"/>
    </location>
</feature>
<comment type="caution">
    <text evidence="8">The sequence shown here is derived from an EMBL/GenBank/DDBJ whole genome shotgun (WGS) entry which is preliminary data.</text>
</comment>
<evidence type="ECO:0000256" key="1">
    <source>
        <dbReference type="ARBA" id="ARBA00004651"/>
    </source>
</evidence>
<proteinExistence type="inferred from homology"/>
<feature type="transmembrane region" description="Helical" evidence="7">
    <location>
        <begin position="251"/>
        <end position="269"/>
    </location>
</feature>
<evidence type="ECO:0000313" key="8">
    <source>
        <dbReference type="EMBL" id="MBZ0156630.1"/>
    </source>
</evidence>
<keyword evidence="5 7" id="KW-1133">Transmembrane helix</keyword>
<feature type="transmembrane region" description="Helical" evidence="7">
    <location>
        <begin position="289"/>
        <end position="312"/>
    </location>
</feature>
<dbReference type="PANTHER" id="PTHR34856:SF2">
    <property type="entry name" value="PROTEIN NRFD"/>
    <property type="match status" value="1"/>
</dbReference>
<dbReference type="Gene3D" id="1.20.1630.10">
    <property type="entry name" value="Formate dehydrogenase/DMSO reductase domain"/>
    <property type="match status" value="1"/>
</dbReference>
<evidence type="ECO:0000256" key="6">
    <source>
        <dbReference type="ARBA" id="ARBA00023136"/>
    </source>
</evidence>
<accession>A0A953M1G6</accession>
<feature type="transmembrane region" description="Helical" evidence="7">
    <location>
        <begin position="214"/>
        <end position="239"/>
    </location>
</feature>
<dbReference type="GO" id="GO:0005886">
    <property type="term" value="C:plasma membrane"/>
    <property type="evidence" value="ECO:0007669"/>
    <property type="project" value="UniProtKB-SubCell"/>
</dbReference>
<comment type="subcellular location">
    <subcellularLocation>
        <location evidence="1">Cell membrane</location>
        <topology evidence="1">Multi-pass membrane protein</topology>
    </subcellularLocation>
</comment>
<evidence type="ECO:0000313" key="9">
    <source>
        <dbReference type="Proteomes" id="UP000705867"/>
    </source>
</evidence>
<dbReference type="InterPro" id="IPR005614">
    <property type="entry name" value="NrfD-like"/>
</dbReference>
<feature type="transmembrane region" description="Helical" evidence="7">
    <location>
        <begin position="118"/>
        <end position="141"/>
    </location>
</feature>
<protein>
    <submittedName>
        <fullName evidence="8">Polysulfide reductase NrfD</fullName>
    </submittedName>
</protein>
<name>A0A953M1G6_9BACT</name>
<comment type="similarity">
    <text evidence="2">Belongs to the NrfD family.</text>
</comment>
<dbReference type="InterPro" id="IPR052049">
    <property type="entry name" value="Electron_transfer_protein"/>
</dbReference>
<dbReference type="Pfam" id="PF03916">
    <property type="entry name" value="NrfD"/>
    <property type="match status" value="1"/>
</dbReference>
<keyword evidence="6 7" id="KW-0472">Membrane</keyword>
<evidence type="ECO:0000256" key="5">
    <source>
        <dbReference type="ARBA" id="ARBA00022989"/>
    </source>
</evidence>
<feature type="transmembrane region" description="Helical" evidence="7">
    <location>
        <begin position="181"/>
        <end position="202"/>
    </location>
</feature>
<feature type="transmembrane region" description="Helical" evidence="7">
    <location>
        <begin position="46"/>
        <end position="68"/>
    </location>
</feature>
<organism evidence="8 9">
    <name type="scientific">Candidatus Nitrobium versatile</name>
    <dbReference type="NCBI Taxonomy" id="2884831"/>
    <lineage>
        <taxon>Bacteria</taxon>
        <taxon>Pseudomonadati</taxon>
        <taxon>Nitrospirota</taxon>
        <taxon>Nitrospiria</taxon>
        <taxon>Nitrospirales</taxon>
        <taxon>Nitrospiraceae</taxon>
        <taxon>Candidatus Nitrobium</taxon>
    </lineage>
</organism>
<dbReference type="AlphaFoldDB" id="A0A953M1G6"/>
<evidence type="ECO:0000256" key="4">
    <source>
        <dbReference type="ARBA" id="ARBA00022692"/>
    </source>
</evidence>
<keyword evidence="3" id="KW-1003">Cell membrane</keyword>
<reference evidence="8" key="2">
    <citation type="submission" date="2021-08" db="EMBL/GenBank/DDBJ databases">
        <authorList>
            <person name="Dalcin Martins P."/>
        </authorList>
    </citation>
    <scope>NUCLEOTIDE SEQUENCE</scope>
    <source>
        <strain evidence="8">MAG_39</strain>
    </source>
</reference>